<dbReference type="Proteomes" id="UP000789860">
    <property type="component" value="Unassembled WGS sequence"/>
</dbReference>
<evidence type="ECO:0000313" key="1">
    <source>
        <dbReference type="EMBL" id="CAG8526674.1"/>
    </source>
</evidence>
<organism evidence="1 2">
    <name type="scientific">Scutellospora calospora</name>
    <dbReference type="NCBI Taxonomy" id="85575"/>
    <lineage>
        <taxon>Eukaryota</taxon>
        <taxon>Fungi</taxon>
        <taxon>Fungi incertae sedis</taxon>
        <taxon>Mucoromycota</taxon>
        <taxon>Glomeromycotina</taxon>
        <taxon>Glomeromycetes</taxon>
        <taxon>Diversisporales</taxon>
        <taxon>Gigasporaceae</taxon>
        <taxon>Scutellospora</taxon>
    </lineage>
</organism>
<name>A0ACA9LHQ7_9GLOM</name>
<evidence type="ECO:0000313" key="2">
    <source>
        <dbReference type="Proteomes" id="UP000789860"/>
    </source>
</evidence>
<protein>
    <submittedName>
        <fullName evidence="1">871_t:CDS:1</fullName>
    </submittedName>
</protein>
<proteinExistence type="predicted"/>
<gene>
    <name evidence="1" type="ORF">SCALOS_LOCUS4287</name>
</gene>
<keyword evidence="2" id="KW-1185">Reference proteome</keyword>
<accession>A0ACA9LHQ7</accession>
<reference evidence="1" key="1">
    <citation type="submission" date="2021-06" db="EMBL/GenBank/DDBJ databases">
        <authorList>
            <person name="Kallberg Y."/>
            <person name="Tangrot J."/>
            <person name="Rosling A."/>
        </authorList>
    </citation>
    <scope>NUCLEOTIDE SEQUENCE</scope>
    <source>
        <strain evidence="1">AU212A</strain>
    </source>
</reference>
<sequence length="378" mass="43775">MTEVNERTDQFRDYQIKLTELLSMNPFIKELEEQAKTIELLRHRIDQLELSKNNQSEHETTAAILSSQSNYQSSNHSVLTDNDLKDDVKSLRERVFELEADLLIQNKDSQAQKLKIERLQKENDEIKQQISNILDMVSKPRSPLKEFVKQTIEEVDEKEFHSNKPISSDVEYTDDDDVKYIKSTREPSPPLYQKSRKNIMTRDFQIPISSYHSDQTKDESVPMKTSPLSPTIPVFTSTGRRFENLLPEGPKTGFYNNSQYIPSQIHRRSRSETRSSIPIVPPKRPQIYPKFTSNNSSPTSSQSENDFVKSSNNFISDDYDSEDIEYVGEQNIMENSSNIETCMIESSTSHGDLCKCNKCVTAQLREIEFYQNKMRANK</sequence>
<comment type="caution">
    <text evidence="1">The sequence shown here is derived from an EMBL/GenBank/DDBJ whole genome shotgun (WGS) entry which is preliminary data.</text>
</comment>
<dbReference type="EMBL" id="CAJVPM010005669">
    <property type="protein sequence ID" value="CAG8526674.1"/>
    <property type="molecule type" value="Genomic_DNA"/>
</dbReference>